<dbReference type="EMBL" id="JARKIK010000027">
    <property type="protein sequence ID" value="KAK8742716.1"/>
    <property type="molecule type" value="Genomic_DNA"/>
</dbReference>
<protein>
    <recommendedName>
        <fullName evidence="2">CCR4-NOT transcription complex subunit 10</fullName>
    </recommendedName>
</protein>
<dbReference type="GO" id="GO:0030014">
    <property type="term" value="C:CCR4-NOT complex"/>
    <property type="evidence" value="ECO:0007669"/>
    <property type="project" value="UniProtKB-UniRule"/>
</dbReference>
<evidence type="ECO:0000313" key="5">
    <source>
        <dbReference type="Proteomes" id="UP001445076"/>
    </source>
</evidence>
<evidence type="ECO:0000256" key="1">
    <source>
        <dbReference type="ARBA" id="ARBA00010080"/>
    </source>
</evidence>
<dbReference type="SUPFAM" id="SSF48452">
    <property type="entry name" value="TPR-like"/>
    <property type="match status" value="1"/>
</dbReference>
<feature type="region of interest" description="Disordered" evidence="3">
    <location>
        <begin position="183"/>
        <end position="204"/>
    </location>
</feature>
<dbReference type="Proteomes" id="UP001445076">
    <property type="component" value="Unassembled WGS sequence"/>
</dbReference>
<keyword evidence="2" id="KW-0943">RNA-mediated gene silencing</keyword>
<comment type="caution">
    <text evidence="4">The sequence shown here is derived from an EMBL/GenBank/DDBJ whole genome shotgun (WGS) entry which is preliminary data.</text>
</comment>
<dbReference type="GO" id="GO:0005634">
    <property type="term" value="C:nucleus"/>
    <property type="evidence" value="ECO:0007669"/>
    <property type="project" value="UniProtKB-SubCell"/>
</dbReference>
<proteinExistence type="inferred from homology"/>
<sequence length="204" mass="22830">MAESKSSGEEPQETAASTEATNTSDTTDTEREWAQAAQAEFTKGNYVSALTHLNQLQATRPKDAKVLMNKAVIEYYKSDLKKTEIFRKQLVDICSQCGFKIDEVDSTDEVDRSVIHLNHCIVLYHLHQYRAALSLLEKMYTSLESLEESVGIGVCLVMAECHLGAHHPEKALTVIAHTETTFLPQPLPHTPSHKQPPPQEKENK</sequence>
<reference evidence="4 5" key="1">
    <citation type="journal article" date="2024" name="BMC Genomics">
        <title>Genome assembly of redclaw crayfish (Cherax quadricarinatus) provides insights into its immune adaptation and hypoxia tolerance.</title>
        <authorList>
            <person name="Liu Z."/>
            <person name="Zheng J."/>
            <person name="Li H."/>
            <person name="Fang K."/>
            <person name="Wang S."/>
            <person name="He J."/>
            <person name="Zhou D."/>
            <person name="Weng S."/>
            <person name="Chi M."/>
            <person name="Gu Z."/>
            <person name="He J."/>
            <person name="Li F."/>
            <person name="Wang M."/>
        </authorList>
    </citation>
    <scope>NUCLEOTIDE SEQUENCE [LARGE SCALE GENOMIC DNA]</scope>
    <source>
        <strain evidence="4">ZL_2023a</strain>
    </source>
</reference>
<dbReference type="PANTHER" id="PTHR12979">
    <property type="entry name" value="CCR4-NOT TRANSCRIPTION COMPLEX SUBUNIT 10"/>
    <property type="match status" value="1"/>
</dbReference>
<dbReference type="InterPro" id="IPR011990">
    <property type="entry name" value="TPR-like_helical_dom_sf"/>
</dbReference>
<organism evidence="4 5">
    <name type="scientific">Cherax quadricarinatus</name>
    <name type="common">Australian red claw crayfish</name>
    <dbReference type="NCBI Taxonomy" id="27406"/>
    <lineage>
        <taxon>Eukaryota</taxon>
        <taxon>Metazoa</taxon>
        <taxon>Ecdysozoa</taxon>
        <taxon>Arthropoda</taxon>
        <taxon>Crustacea</taxon>
        <taxon>Multicrustacea</taxon>
        <taxon>Malacostraca</taxon>
        <taxon>Eumalacostraca</taxon>
        <taxon>Eucarida</taxon>
        <taxon>Decapoda</taxon>
        <taxon>Pleocyemata</taxon>
        <taxon>Astacidea</taxon>
        <taxon>Parastacoidea</taxon>
        <taxon>Parastacidae</taxon>
        <taxon>Cherax</taxon>
    </lineage>
</organism>
<feature type="region of interest" description="Disordered" evidence="3">
    <location>
        <begin position="1"/>
        <end position="31"/>
    </location>
</feature>
<evidence type="ECO:0000256" key="3">
    <source>
        <dbReference type="SAM" id="MobiDB-lite"/>
    </source>
</evidence>
<dbReference type="GO" id="GO:0006402">
    <property type="term" value="P:mRNA catabolic process"/>
    <property type="evidence" value="ECO:0007669"/>
    <property type="project" value="TreeGrafter"/>
</dbReference>
<evidence type="ECO:0000256" key="2">
    <source>
        <dbReference type="RuleBase" id="RU367083"/>
    </source>
</evidence>
<name>A0AAW0XU31_CHEQU</name>
<dbReference type="GO" id="GO:0005737">
    <property type="term" value="C:cytoplasm"/>
    <property type="evidence" value="ECO:0007669"/>
    <property type="project" value="UniProtKB-SubCell"/>
</dbReference>
<comment type="subcellular location">
    <subcellularLocation>
        <location evidence="2">Cytoplasm</location>
    </subcellularLocation>
    <subcellularLocation>
        <location evidence="2">Nucleus</location>
    </subcellularLocation>
</comment>
<gene>
    <name evidence="4" type="ORF">OTU49_001638</name>
</gene>
<feature type="compositionally biased region" description="Pro residues" evidence="3">
    <location>
        <begin position="185"/>
        <end position="198"/>
    </location>
</feature>
<dbReference type="PANTHER" id="PTHR12979:SF5">
    <property type="entry name" value="CCR4-NOT TRANSCRIPTION COMPLEX SUBUNIT 10"/>
    <property type="match status" value="1"/>
</dbReference>
<comment type="similarity">
    <text evidence="1 2">Belongs to the CNOT10 family.</text>
</comment>
<dbReference type="GO" id="GO:0031047">
    <property type="term" value="P:regulatory ncRNA-mediated gene silencing"/>
    <property type="evidence" value="ECO:0007669"/>
    <property type="project" value="UniProtKB-UniRule"/>
</dbReference>
<keyword evidence="2" id="KW-0539">Nucleus</keyword>
<dbReference type="InterPro" id="IPR039740">
    <property type="entry name" value="CNOT10"/>
</dbReference>
<keyword evidence="2" id="KW-0804">Transcription</keyword>
<comment type="function">
    <text evidence="2">Component of the CCR4-NOT complex which is one of the major cellular mRNA deadenylases and is linked to various cellular processes including bulk mRNA degradation, miRNA-mediated repression, translational repression during translational initiation and general transcription regulation.</text>
</comment>
<accession>A0AAW0XU31</accession>
<dbReference type="GO" id="GO:0017148">
    <property type="term" value="P:negative regulation of translation"/>
    <property type="evidence" value="ECO:0007669"/>
    <property type="project" value="TreeGrafter"/>
</dbReference>
<keyword evidence="5" id="KW-1185">Reference proteome</keyword>
<evidence type="ECO:0000313" key="4">
    <source>
        <dbReference type="EMBL" id="KAK8742716.1"/>
    </source>
</evidence>
<dbReference type="Gene3D" id="1.25.40.10">
    <property type="entry name" value="Tetratricopeptide repeat domain"/>
    <property type="match status" value="1"/>
</dbReference>
<dbReference type="AlphaFoldDB" id="A0AAW0XU31"/>
<keyword evidence="2" id="KW-0963">Cytoplasm</keyword>
<keyword evidence="2" id="KW-0805">Transcription regulation</keyword>
<keyword evidence="2" id="KW-0810">Translation regulation</keyword>
<feature type="compositionally biased region" description="Low complexity" evidence="3">
    <location>
        <begin position="13"/>
        <end position="26"/>
    </location>
</feature>